<keyword evidence="6" id="KW-1185">Reference proteome</keyword>
<keyword evidence="2" id="KW-0964">Secreted</keyword>
<dbReference type="PANTHER" id="PTHR22923">
    <property type="entry name" value="CEREBELLIN-RELATED"/>
    <property type="match status" value="1"/>
</dbReference>
<feature type="domain" description="C1q" evidence="4">
    <location>
        <begin position="37"/>
        <end position="186"/>
    </location>
</feature>
<dbReference type="PROSITE" id="PS50871">
    <property type="entry name" value="C1Q"/>
    <property type="match status" value="1"/>
</dbReference>
<evidence type="ECO:0000259" key="4">
    <source>
        <dbReference type="PROSITE" id="PS50871"/>
    </source>
</evidence>
<dbReference type="InterPro" id="IPR001073">
    <property type="entry name" value="C1q_dom"/>
</dbReference>
<keyword evidence="3" id="KW-0732">Signal</keyword>
<dbReference type="SUPFAM" id="SSF49842">
    <property type="entry name" value="TNF-like"/>
    <property type="match status" value="1"/>
</dbReference>
<name>E9GM01_DAPPU</name>
<dbReference type="GO" id="GO:0005615">
    <property type="term" value="C:extracellular space"/>
    <property type="evidence" value="ECO:0000318"/>
    <property type="project" value="GO_Central"/>
</dbReference>
<evidence type="ECO:0000256" key="3">
    <source>
        <dbReference type="ARBA" id="ARBA00022729"/>
    </source>
</evidence>
<gene>
    <name evidence="5" type="ORF">DAPPUDRAFT_104353</name>
</gene>
<organism evidence="5 6">
    <name type="scientific">Daphnia pulex</name>
    <name type="common">Water flea</name>
    <dbReference type="NCBI Taxonomy" id="6669"/>
    <lineage>
        <taxon>Eukaryota</taxon>
        <taxon>Metazoa</taxon>
        <taxon>Ecdysozoa</taxon>
        <taxon>Arthropoda</taxon>
        <taxon>Crustacea</taxon>
        <taxon>Branchiopoda</taxon>
        <taxon>Diplostraca</taxon>
        <taxon>Cladocera</taxon>
        <taxon>Anomopoda</taxon>
        <taxon>Daphniidae</taxon>
        <taxon>Daphnia</taxon>
    </lineage>
</organism>
<accession>E9GM01</accession>
<evidence type="ECO:0000256" key="1">
    <source>
        <dbReference type="ARBA" id="ARBA00004613"/>
    </source>
</evidence>
<dbReference type="InParanoid" id="E9GM01"/>
<dbReference type="Proteomes" id="UP000000305">
    <property type="component" value="Unassembled WGS sequence"/>
</dbReference>
<reference evidence="5 6" key="1">
    <citation type="journal article" date="2011" name="Science">
        <title>The ecoresponsive genome of Daphnia pulex.</title>
        <authorList>
            <person name="Colbourne J.K."/>
            <person name="Pfrender M.E."/>
            <person name="Gilbert D."/>
            <person name="Thomas W.K."/>
            <person name="Tucker A."/>
            <person name="Oakley T.H."/>
            <person name="Tokishita S."/>
            <person name="Aerts A."/>
            <person name="Arnold G.J."/>
            <person name="Basu M.K."/>
            <person name="Bauer D.J."/>
            <person name="Caceres C.E."/>
            <person name="Carmel L."/>
            <person name="Casola C."/>
            <person name="Choi J.H."/>
            <person name="Detter J.C."/>
            <person name="Dong Q."/>
            <person name="Dusheyko S."/>
            <person name="Eads B.D."/>
            <person name="Frohlich T."/>
            <person name="Geiler-Samerotte K.A."/>
            <person name="Gerlach D."/>
            <person name="Hatcher P."/>
            <person name="Jogdeo S."/>
            <person name="Krijgsveld J."/>
            <person name="Kriventseva E.V."/>
            <person name="Kultz D."/>
            <person name="Laforsch C."/>
            <person name="Lindquist E."/>
            <person name="Lopez J."/>
            <person name="Manak J.R."/>
            <person name="Muller J."/>
            <person name="Pangilinan J."/>
            <person name="Patwardhan R.P."/>
            <person name="Pitluck S."/>
            <person name="Pritham E.J."/>
            <person name="Rechtsteiner A."/>
            <person name="Rho M."/>
            <person name="Rogozin I.B."/>
            <person name="Sakarya O."/>
            <person name="Salamov A."/>
            <person name="Schaack S."/>
            <person name="Shapiro H."/>
            <person name="Shiga Y."/>
            <person name="Skalitzky C."/>
            <person name="Smith Z."/>
            <person name="Souvorov A."/>
            <person name="Sung W."/>
            <person name="Tang Z."/>
            <person name="Tsuchiya D."/>
            <person name="Tu H."/>
            <person name="Vos H."/>
            <person name="Wang M."/>
            <person name="Wolf Y.I."/>
            <person name="Yamagata H."/>
            <person name="Yamada T."/>
            <person name="Ye Y."/>
            <person name="Shaw J.R."/>
            <person name="Andrews J."/>
            <person name="Crease T.J."/>
            <person name="Tang H."/>
            <person name="Lucas S.M."/>
            <person name="Robertson H.M."/>
            <person name="Bork P."/>
            <person name="Koonin E.V."/>
            <person name="Zdobnov E.M."/>
            <person name="Grigoriev I.V."/>
            <person name="Lynch M."/>
            <person name="Boore J.L."/>
        </authorList>
    </citation>
    <scope>NUCLEOTIDE SEQUENCE [LARGE SCALE GENOMIC DNA]</scope>
</reference>
<dbReference type="PANTHER" id="PTHR22923:SF62">
    <property type="entry name" value="CVP18"/>
    <property type="match status" value="1"/>
</dbReference>
<proteinExistence type="predicted"/>
<evidence type="ECO:0000256" key="2">
    <source>
        <dbReference type="ARBA" id="ARBA00022525"/>
    </source>
</evidence>
<dbReference type="AlphaFoldDB" id="E9GM01"/>
<protein>
    <recommendedName>
        <fullName evidence="4">C1q domain-containing protein</fullName>
    </recommendedName>
</protein>
<dbReference type="KEGG" id="dpx:DAPPUDRAFT_104353"/>
<evidence type="ECO:0000313" key="6">
    <source>
        <dbReference type="Proteomes" id="UP000000305"/>
    </source>
</evidence>
<comment type="subcellular location">
    <subcellularLocation>
        <location evidence="1">Secreted</location>
    </subcellularLocation>
</comment>
<dbReference type="InterPro" id="IPR008983">
    <property type="entry name" value="Tumour_necrosis_fac-like_dom"/>
</dbReference>
<dbReference type="Gene3D" id="2.60.120.40">
    <property type="match status" value="1"/>
</dbReference>
<dbReference type="Pfam" id="PF00386">
    <property type="entry name" value="C1q"/>
    <property type="match status" value="1"/>
</dbReference>
<dbReference type="SMART" id="SM00110">
    <property type="entry name" value="C1Q"/>
    <property type="match status" value="1"/>
</dbReference>
<dbReference type="HOGENOM" id="CLU_068539_1_0_1"/>
<evidence type="ECO:0000313" key="5">
    <source>
        <dbReference type="EMBL" id="EFX79596.1"/>
    </source>
</evidence>
<sequence>MPTSCDDLQQIGNKLSGFFSVKGSKKMEMIYRNGLDTPMSNQRLSISTFKEILRSSQRKLRLRSSWRTNEGNAMELTSGIFTAPRPGTYFFSFTGMAKFSNSSTLVGLGVVLYLNGGQIGLGYVEEANTIDDQWSPLTLQSTLNLKKGDRVWVQIDFWTCSCQFLSDNENHNNHFTGFMLEEEIVESL</sequence>
<dbReference type="OrthoDB" id="6080680at2759"/>
<dbReference type="EMBL" id="GL732551">
    <property type="protein sequence ID" value="EFX79596.1"/>
    <property type="molecule type" value="Genomic_DNA"/>
</dbReference>
<dbReference type="InterPro" id="IPR050822">
    <property type="entry name" value="Cerebellin_Synaptic_Org"/>
</dbReference>